<proteinExistence type="predicted"/>
<accession>A0A0F8ZAI7</accession>
<reference evidence="1" key="1">
    <citation type="journal article" date="2015" name="Nature">
        <title>Complex archaea that bridge the gap between prokaryotes and eukaryotes.</title>
        <authorList>
            <person name="Spang A."/>
            <person name="Saw J.H."/>
            <person name="Jorgensen S.L."/>
            <person name="Zaremba-Niedzwiedzka K."/>
            <person name="Martijn J."/>
            <person name="Lind A.E."/>
            <person name="van Eijk R."/>
            <person name="Schleper C."/>
            <person name="Guy L."/>
            <person name="Ettema T.J."/>
        </authorList>
    </citation>
    <scope>NUCLEOTIDE SEQUENCE</scope>
</reference>
<sequence length="44" mass="5529">MTHRERYEEYCQAKRELEEIPFTFEDWLWLDDAHRVRAEVDGEE</sequence>
<comment type="caution">
    <text evidence="1">The sequence shown here is derived from an EMBL/GenBank/DDBJ whole genome shotgun (WGS) entry which is preliminary data.</text>
</comment>
<dbReference type="AlphaFoldDB" id="A0A0F8ZAI7"/>
<name>A0A0F8ZAI7_9ZZZZ</name>
<protein>
    <submittedName>
        <fullName evidence="1">Uncharacterized protein</fullName>
    </submittedName>
</protein>
<dbReference type="EMBL" id="LAZR01048920">
    <property type="protein sequence ID" value="KKK90837.1"/>
    <property type="molecule type" value="Genomic_DNA"/>
</dbReference>
<organism evidence="1">
    <name type="scientific">marine sediment metagenome</name>
    <dbReference type="NCBI Taxonomy" id="412755"/>
    <lineage>
        <taxon>unclassified sequences</taxon>
        <taxon>metagenomes</taxon>
        <taxon>ecological metagenomes</taxon>
    </lineage>
</organism>
<gene>
    <name evidence="1" type="ORF">LCGC14_2719030</name>
</gene>
<evidence type="ECO:0000313" key="1">
    <source>
        <dbReference type="EMBL" id="KKK90837.1"/>
    </source>
</evidence>